<comment type="caution">
    <text evidence="2">The sequence shown here is derived from an EMBL/GenBank/DDBJ whole genome shotgun (WGS) entry which is preliminary data.</text>
</comment>
<evidence type="ECO:0000313" key="2">
    <source>
        <dbReference type="EMBL" id="KAK4071794.1"/>
    </source>
</evidence>
<feature type="region of interest" description="Disordered" evidence="1">
    <location>
        <begin position="163"/>
        <end position="190"/>
    </location>
</feature>
<dbReference type="EMBL" id="JAWRVI010000200">
    <property type="protein sequence ID" value="KAK4071794.1"/>
    <property type="molecule type" value="Genomic_DNA"/>
</dbReference>
<protein>
    <submittedName>
        <fullName evidence="2">Uncharacterized protein</fullName>
    </submittedName>
</protein>
<gene>
    <name evidence="2" type="ORF">Purlil1_13325</name>
</gene>
<proteinExistence type="predicted"/>
<evidence type="ECO:0000313" key="3">
    <source>
        <dbReference type="Proteomes" id="UP001287286"/>
    </source>
</evidence>
<keyword evidence="3" id="KW-1185">Reference proteome</keyword>
<reference evidence="2 3" key="1">
    <citation type="journal article" date="2024" name="Microbiol. Resour. Announc.">
        <title>Genome annotations for the ascomycete fungi Trichoderma harzianum, Trichoderma aggressivum, and Purpureocillium lilacinum.</title>
        <authorList>
            <person name="Beijen E.P.W."/>
            <person name="Ohm R.A."/>
        </authorList>
    </citation>
    <scope>NUCLEOTIDE SEQUENCE [LARGE SCALE GENOMIC DNA]</scope>
    <source>
        <strain evidence="2 3">CBS 150709</strain>
    </source>
</reference>
<dbReference type="Proteomes" id="UP001287286">
    <property type="component" value="Unassembled WGS sequence"/>
</dbReference>
<accession>A0ABR0BEE5</accession>
<organism evidence="2 3">
    <name type="scientific">Purpureocillium lilacinum</name>
    <name type="common">Paecilomyces lilacinus</name>
    <dbReference type="NCBI Taxonomy" id="33203"/>
    <lineage>
        <taxon>Eukaryota</taxon>
        <taxon>Fungi</taxon>
        <taxon>Dikarya</taxon>
        <taxon>Ascomycota</taxon>
        <taxon>Pezizomycotina</taxon>
        <taxon>Sordariomycetes</taxon>
        <taxon>Hypocreomycetidae</taxon>
        <taxon>Hypocreales</taxon>
        <taxon>Ophiocordycipitaceae</taxon>
        <taxon>Purpureocillium</taxon>
    </lineage>
</organism>
<sequence length="282" mass="31469">MLPPVTAPTPASSRVASLATPRGQRHFRRDADVRQPRGHILSCSVVDLLPLFATRRLLQVCRITLFPRDGEEGRIACDLVPHRRGIGIGFHRTPAAFTVGLVGLLGPPIQPTIETSSLQRQSKWGLVDTFYDSAFQPPPPEVNGAVYETTQGKAHALRRATLEGERRKMTHPTSGAEDATIRTRNTSPGSDNIAVKMLRAAWHVIDEHVRRRYEDCLRLGRHPLHFREAEVIMITKPGRRSLLTPRAWRPISLLSYLGKGLEGLTARRLVWAAMHDGVLHPQ</sequence>
<dbReference type="PANTHER" id="PTHR33481">
    <property type="entry name" value="REVERSE TRANSCRIPTASE"/>
    <property type="match status" value="1"/>
</dbReference>
<dbReference type="PANTHER" id="PTHR33481:SF1">
    <property type="entry name" value="ENDONUCLEASE_EXONUCLEASE_PHOSPHATASE DOMAIN-CONTAINING PROTEIN-RELATED"/>
    <property type="match status" value="1"/>
</dbReference>
<feature type="region of interest" description="Disordered" evidence="1">
    <location>
        <begin position="1"/>
        <end position="29"/>
    </location>
</feature>
<name>A0ABR0BEE5_PURLI</name>
<evidence type="ECO:0000256" key="1">
    <source>
        <dbReference type="SAM" id="MobiDB-lite"/>
    </source>
</evidence>